<keyword evidence="2" id="KW-1185">Reference proteome</keyword>
<sequence length="99" mass="11597">MIQIKAYNKDGSYAYLLPYEYTDEQVATQRANALNDYWQSPDRVIKGDKLYTVSENHNEVMQAYGHKEQPTESLPAPVPRQFRRTVPVRKRLSSMERFA</sequence>
<organism evidence="1 2">
    <name type="scientific">Arthronema virus TR020</name>
    <dbReference type="NCBI Taxonomy" id="2736280"/>
    <lineage>
        <taxon>Viruses</taxon>
        <taxon>Duplodnaviria</taxon>
        <taxon>Heunggongvirae</taxon>
        <taxon>Uroviricota</taxon>
        <taxon>Caudoviricetes</taxon>
        <taxon>Saffermanviridae</taxon>
        <taxon>Arthrovirus</taxon>
        <taxon>Arthrovirus TR020</taxon>
    </lineage>
</organism>
<evidence type="ECO:0000313" key="2">
    <source>
        <dbReference type="Proteomes" id="UP000516780"/>
    </source>
</evidence>
<evidence type="ECO:0000313" key="1">
    <source>
        <dbReference type="EMBL" id="QKE60817.1"/>
    </source>
</evidence>
<dbReference type="EMBL" id="MT457475">
    <property type="protein sequence ID" value="QKE60817.1"/>
    <property type="molecule type" value="Genomic_DNA"/>
</dbReference>
<name>A0A7G3WH19_9CAUD</name>
<proteinExistence type="predicted"/>
<reference evidence="1 2" key="1">
    <citation type="journal article" date="2020" name="Microb. Ecol.">
        <title>Novel Virus on Filamentous Arthronema africanum Cyanobacterium.</title>
        <authorList>
            <person name="Petrzik K."/>
            <person name="Lukavsky J."/>
            <person name="Koloniuk I."/>
        </authorList>
    </citation>
    <scope>NUCLEOTIDE SEQUENCE [LARGE SCALE GENOMIC DNA]</scope>
</reference>
<dbReference type="Proteomes" id="UP000516780">
    <property type="component" value="Segment"/>
</dbReference>
<protein>
    <submittedName>
        <fullName evidence="1">Uncharacterized protein</fullName>
    </submittedName>
</protein>
<accession>A0A7G3WH19</accession>